<comment type="caution">
    <text evidence="2">The sequence shown here is derived from an EMBL/GenBank/DDBJ whole genome shotgun (WGS) entry which is preliminary data.</text>
</comment>
<dbReference type="Pfam" id="PF16989">
    <property type="entry name" value="T6SS_VasJ"/>
    <property type="match status" value="1"/>
</dbReference>
<dbReference type="InterPro" id="IPR010657">
    <property type="entry name" value="ImpA_N"/>
</dbReference>
<dbReference type="RefSeq" id="WP_211168501.1">
    <property type="nucleotide sequence ID" value="NZ_SNVV01000021.1"/>
</dbReference>
<gene>
    <name evidence="2" type="ORF">C7389_12164</name>
</gene>
<feature type="domain" description="ImpA N-terminal" evidence="1">
    <location>
        <begin position="12"/>
        <end position="122"/>
    </location>
</feature>
<proteinExistence type="predicted"/>
<protein>
    <submittedName>
        <fullName evidence="2">Type VI secretion system protein VasJ</fullName>
    </submittedName>
</protein>
<dbReference type="EMBL" id="SNVV01000021">
    <property type="protein sequence ID" value="TDN47259.1"/>
    <property type="molecule type" value="Genomic_DNA"/>
</dbReference>
<dbReference type="PANTHER" id="PTHR37024:SF3">
    <property type="entry name" value="TYPE VI SECRETION SYSTEM PROTEIN TSSA"/>
    <property type="match status" value="1"/>
</dbReference>
<evidence type="ECO:0000313" key="3">
    <source>
        <dbReference type="Proteomes" id="UP000295129"/>
    </source>
</evidence>
<evidence type="ECO:0000259" key="1">
    <source>
        <dbReference type="Pfam" id="PF06812"/>
    </source>
</evidence>
<dbReference type="PANTHER" id="PTHR37024">
    <property type="entry name" value="TYPE VI SECRETION SYSTEM DUF2094 AND IMPA-RELATED DOMAIN PROTEIN"/>
    <property type="match status" value="1"/>
</dbReference>
<dbReference type="AlphaFoldDB" id="A0A4R6DRY4"/>
<dbReference type="InterPro" id="IPR017739">
    <property type="entry name" value="T6SS-assoc_VCA0119"/>
</dbReference>
<dbReference type="Proteomes" id="UP000295129">
    <property type="component" value="Unassembled WGS sequence"/>
</dbReference>
<keyword evidence="3" id="KW-1185">Reference proteome</keyword>
<dbReference type="NCBIfam" id="TIGR03362">
    <property type="entry name" value="VI_chp_7"/>
    <property type="match status" value="1"/>
</dbReference>
<evidence type="ECO:0000313" key="2">
    <source>
        <dbReference type="EMBL" id="TDN47259.1"/>
    </source>
</evidence>
<sequence length="483" mass="52948">MKQPPLDIELLLAPLDARQPAGVFDEEDETFQAIDHEMVKLGGLHEAAMDWAYVEESACSYLARQCKHFRIAGHLITARLRECSWQGWADASGLLAGMVEHYWDSGHPKPGPTGYPHKRRLVGLLVERMMAALPSLTADDAAGPQQQRARAALDQLQACALPAQLEVPLLTRLETSFQRRLEECRVEEARPAAGATPRPASGSVIDAAYFKEEAPLKLGDEREAKRSLLAVADFINQQDAYDPTGYLLRRFALWAHLNAAPPSRREQRTELMGVPRDVAEGYQEALAANKLSPQLLQRVERSVAGSPYWIRGSFIAAAVAQQLEMAEVASSIRLASERFVARIPGLRNLQFADGRPFVDGETLGWLSGADEEGGGAAVARQEFGELRAGLLACLDRGGVEALLRQLETLQGEATDLRDQCHTMSIAADLLRAREFSWLAGKLYRAAHELMLKAVVQDWEPALFKHLARHGSDAAAPGGAGTKL</sequence>
<reference evidence="2 3" key="1">
    <citation type="submission" date="2019-03" db="EMBL/GenBank/DDBJ databases">
        <title>Genomic Encyclopedia of Type Strains, Phase IV (KMG-IV): sequencing the most valuable type-strain genomes for metagenomic binning, comparative biology and taxonomic classification.</title>
        <authorList>
            <person name="Goeker M."/>
        </authorList>
    </citation>
    <scope>NUCLEOTIDE SEQUENCE [LARGE SCALE GENOMIC DNA]</scope>
    <source>
        <strain evidence="2 3">DSM 12121</strain>
    </source>
</reference>
<dbReference type="Pfam" id="PF06812">
    <property type="entry name" value="ImpA_N"/>
    <property type="match status" value="1"/>
</dbReference>
<organism evidence="2 3">
    <name type="scientific">Azoarcus indigens</name>
    <dbReference type="NCBI Taxonomy" id="29545"/>
    <lineage>
        <taxon>Bacteria</taxon>
        <taxon>Pseudomonadati</taxon>
        <taxon>Pseudomonadota</taxon>
        <taxon>Betaproteobacteria</taxon>
        <taxon>Rhodocyclales</taxon>
        <taxon>Zoogloeaceae</taxon>
        <taxon>Azoarcus</taxon>
    </lineage>
</organism>
<name>A0A4R6DRY4_9RHOO</name>
<accession>A0A4R6DRY4</accession>